<accession>A0A0A1WN05</accession>
<feature type="transmembrane region" description="Helical" evidence="2">
    <location>
        <begin position="328"/>
        <end position="352"/>
    </location>
</feature>
<feature type="region of interest" description="Disordered" evidence="1">
    <location>
        <begin position="1"/>
        <end position="34"/>
    </location>
</feature>
<feature type="region of interest" description="Disordered" evidence="1">
    <location>
        <begin position="142"/>
        <end position="166"/>
    </location>
</feature>
<protein>
    <submittedName>
        <fullName evidence="3">Uncharacterized protein</fullName>
    </submittedName>
</protein>
<gene>
    <name evidence="4" type="ORF">g.14494</name>
    <name evidence="3" type="ORF">g.14497</name>
</gene>
<keyword evidence="2" id="KW-0812">Transmembrane</keyword>
<dbReference type="EMBL" id="GBXI01014221">
    <property type="protein sequence ID" value="JAD00071.1"/>
    <property type="molecule type" value="Transcribed_RNA"/>
</dbReference>
<feature type="transmembrane region" description="Helical" evidence="2">
    <location>
        <begin position="294"/>
        <end position="316"/>
    </location>
</feature>
<feature type="transmembrane region" description="Helical" evidence="2">
    <location>
        <begin position="198"/>
        <end position="221"/>
    </location>
</feature>
<name>A0A0A1WN05_ZEUCU</name>
<feature type="compositionally biased region" description="Low complexity" evidence="1">
    <location>
        <begin position="17"/>
        <end position="28"/>
    </location>
</feature>
<evidence type="ECO:0000313" key="4">
    <source>
        <dbReference type="EMBL" id="JAD14193.1"/>
    </source>
</evidence>
<evidence type="ECO:0000313" key="3">
    <source>
        <dbReference type="EMBL" id="JAD00071.1"/>
    </source>
</evidence>
<dbReference type="AlphaFoldDB" id="A0A0A1WN05"/>
<feature type="transmembrane region" description="Helical" evidence="2">
    <location>
        <begin position="241"/>
        <end position="273"/>
    </location>
</feature>
<dbReference type="InterPro" id="IPR029201">
    <property type="entry name" value="Jiraiya"/>
</dbReference>
<keyword evidence="2" id="KW-1133">Transmembrane helix</keyword>
<sequence length="514" mass="54344">MLKHTSNAGGVGGGPANGQLRNNPNNGNSTTACNRNIHLRPQQPLNISTLSATQNALQTSNTSAATANGGQRVPTLLNIASTPISAGTTNTLTPLTPSAGNTTTGTTTTPVTPLTPNGIGNNLHTYTNQHILACNNNNNNNTNNTHNTTTGTLNTNTNHNNNNNGTAHYNNHNYSNCHNLTTGVLINQSKHGPGPREALTSLGLLCLVSLLLALLSLIFLLKISPNAREDALTRSSAEDFVIVYDVTLALCALSLSLNLCCLLVCAIQFLFAVKLVRSPMFDGRDNKYLEKSSASRTCAVGGFFISIPIFLTGIILYTFNHFHSTPAIITSVLIGIGIVFCGGAMVHNVFIWQKEKTISYRSPPLNMSMVSHIGPITPPAQFLSPHQTHHHFMSYAPHMHTAHPHTHAQPQAQTQTQLGAQLHPTSVTPVSPNHSHGSFNALLSAGALNSSFLIRPSTATPPTPKPLPTQLSNGGGCLTLSAREASGSVSPGIPGALDMSNITSPSLHELSTLV</sequence>
<dbReference type="PANTHER" id="PTHR39947:SF1">
    <property type="entry name" value="IP19862P"/>
    <property type="match status" value="1"/>
</dbReference>
<dbReference type="PANTHER" id="PTHR39947">
    <property type="entry name" value="IP19862P"/>
    <property type="match status" value="1"/>
</dbReference>
<dbReference type="PROSITE" id="PS51257">
    <property type="entry name" value="PROKAR_LIPOPROTEIN"/>
    <property type="match status" value="1"/>
</dbReference>
<dbReference type="OrthoDB" id="10056560at2759"/>
<feature type="compositionally biased region" description="Low complexity" evidence="1">
    <location>
        <begin position="102"/>
        <end position="114"/>
    </location>
</feature>
<proteinExistence type="predicted"/>
<evidence type="ECO:0000256" key="1">
    <source>
        <dbReference type="SAM" id="MobiDB-lite"/>
    </source>
</evidence>
<evidence type="ECO:0000256" key="2">
    <source>
        <dbReference type="SAM" id="Phobius"/>
    </source>
</evidence>
<feature type="compositionally biased region" description="Polar residues" evidence="1">
    <location>
        <begin position="88"/>
        <end position="101"/>
    </location>
</feature>
<keyword evidence="2" id="KW-0472">Membrane</keyword>
<reference evidence="3" key="2">
    <citation type="journal article" date="2015" name="Gigascience">
        <title>Reconstructing a comprehensive transcriptome assembly of a white-pupal translocated strain of the pest fruit fly Bactrocera cucurbitae.</title>
        <authorList>
            <person name="Sim S.B."/>
            <person name="Calla B."/>
            <person name="Hall B."/>
            <person name="DeRego T."/>
            <person name="Geib S.M."/>
        </authorList>
    </citation>
    <scope>NUCLEOTIDE SEQUENCE</scope>
</reference>
<organism evidence="3">
    <name type="scientific">Zeugodacus cucurbitae</name>
    <name type="common">Melon fruit fly</name>
    <name type="synonym">Bactrocera cucurbitae</name>
    <dbReference type="NCBI Taxonomy" id="28588"/>
    <lineage>
        <taxon>Eukaryota</taxon>
        <taxon>Metazoa</taxon>
        <taxon>Ecdysozoa</taxon>
        <taxon>Arthropoda</taxon>
        <taxon>Hexapoda</taxon>
        <taxon>Insecta</taxon>
        <taxon>Pterygota</taxon>
        <taxon>Neoptera</taxon>
        <taxon>Endopterygota</taxon>
        <taxon>Diptera</taxon>
        <taxon>Brachycera</taxon>
        <taxon>Muscomorpha</taxon>
        <taxon>Tephritoidea</taxon>
        <taxon>Tephritidae</taxon>
        <taxon>Zeugodacus</taxon>
        <taxon>Zeugodacus</taxon>
    </lineage>
</organism>
<feature type="region of interest" description="Disordered" evidence="1">
    <location>
        <begin position="88"/>
        <end position="114"/>
    </location>
</feature>
<dbReference type="EMBL" id="GBXI01000099">
    <property type="protein sequence ID" value="JAD14193.1"/>
    <property type="molecule type" value="Transcribed_RNA"/>
</dbReference>
<dbReference type="Pfam" id="PF15038">
    <property type="entry name" value="Jiraiya"/>
    <property type="match status" value="1"/>
</dbReference>
<reference evidence="3" key="1">
    <citation type="submission" date="2014-11" db="EMBL/GenBank/DDBJ databases">
        <authorList>
            <person name="Geib S."/>
        </authorList>
    </citation>
    <scope>NUCLEOTIDE SEQUENCE</scope>
</reference>